<evidence type="ECO:0000313" key="2">
    <source>
        <dbReference type="EMBL" id="AGX02599.1"/>
    </source>
</evidence>
<dbReference type="HOGENOM" id="CLU_009600_14_1_9"/>
<dbReference type="NCBIfam" id="NF005300">
    <property type="entry name" value="PRK06828.1"/>
    <property type="match status" value="1"/>
</dbReference>
<keyword evidence="2" id="KW-0378">Hydrolase</keyword>
<dbReference type="PATRIC" id="fig|1367477.3.peg.579"/>
<keyword evidence="3" id="KW-1185">Reference proteome</keyword>
<gene>
    <name evidence="2" type="ORF">N288_03180</name>
</gene>
<dbReference type="SUPFAM" id="SSF75304">
    <property type="entry name" value="Amidase signature (AS) enzymes"/>
    <property type="match status" value="1"/>
</dbReference>
<reference evidence="2 3" key="1">
    <citation type="submission" date="2013-07" db="EMBL/GenBank/DDBJ databases">
        <title>Complete genome sequence of Bacillus infantis NRRL B-14911 that has potential to induce cardiac disease by antigenic mimicry.</title>
        <authorList>
            <person name="Massilamany C."/>
            <person name="Smith T.P.L."/>
            <person name="Loy J.D."/>
            <person name="Barletta R."/>
            <person name="Reddy J."/>
        </authorList>
    </citation>
    <scope>NUCLEOTIDE SEQUENCE [LARGE SCALE GENOMIC DNA]</scope>
    <source>
        <strain evidence="2 3">NRRL B-14911</strain>
    </source>
</reference>
<dbReference type="PANTHER" id="PTHR42678">
    <property type="entry name" value="AMIDASE"/>
    <property type="match status" value="1"/>
</dbReference>
<dbReference type="Pfam" id="PF01425">
    <property type="entry name" value="Amidase"/>
    <property type="match status" value="1"/>
</dbReference>
<dbReference type="InterPro" id="IPR036928">
    <property type="entry name" value="AS_sf"/>
</dbReference>
<dbReference type="PANTHER" id="PTHR42678:SF34">
    <property type="entry name" value="OS04G0183300 PROTEIN"/>
    <property type="match status" value="1"/>
</dbReference>
<sequence length="506" mass="54537">MLKYESKLNVKGIDSYMKNPRLKKLQEEWLLEATIDEMQEKLEKGEVSSKELVLMYLHRIAQKDKNGPAINSVLEVNPDAVQIAAALDAERKLKGSRGPLHGIPVLIKDNIDTADKMHTSAGSLALKESVAKEDSYVAEALRKAGAVILGKTNMTEWANFMTEGMPSGYSSRGGQVLNPYGPGNFDVGGSSSGSGAAIASNFAAVSVGTETSGSILSPASQNSLVGIKPTVGLISRRGIIPIAHSQDTAGPMARTVRDAVYLLDVLAGNDDRDPAVQNNPESDYTEFAGFLDENGLKGKRIGIAREVYFDYLSGDKLEVMNHAVEQLKALGAEVVDPVEIPSTKNNWKYDVLTYEFKADLNAYLRGVAPHIKVKSLADVIAFNLENSEAALKYGQTILEEAERTSGTLTEEAYISSLEEDVYFSTEEGIDHVLKEHHLDAIVTPNNFGAGIPAKAGYPSITVPAGYSLENEPVGITFTGTAFSEAGLISMAYAFEQGTKVRKSPLL</sequence>
<accession>U5L4M7</accession>
<organism evidence="2 3">
    <name type="scientific">Bacillus infantis NRRL B-14911</name>
    <dbReference type="NCBI Taxonomy" id="1367477"/>
    <lineage>
        <taxon>Bacteria</taxon>
        <taxon>Bacillati</taxon>
        <taxon>Bacillota</taxon>
        <taxon>Bacilli</taxon>
        <taxon>Bacillales</taxon>
        <taxon>Bacillaceae</taxon>
        <taxon>Bacillus</taxon>
    </lineage>
</organism>
<evidence type="ECO:0000259" key="1">
    <source>
        <dbReference type="Pfam" id="PF01425"/>
    </source>
</evidence>
<dbReference type="KEGG" id="bif:N288_03180"/>
<feature type="domain" description="Amidase" evidence="1">
    <location>
        <begin position="51"/>
        <end position="487"/>
    </location>
</feature>
<dbReference type="NCBIfam" id="NF006006">
    <property type="entry name" value="PRK08137.1"/>
    <property type="match status" value="1"/>
</dbReference>
<dbReference type="Proteomes" id="UP000017805">
    <property type="component" value="Chromosome"/>
</dbReference>
<dbReference type="EC" id="3.5.1.4" evidence="2"/>
<dbReference type="AlphaFoldDB" id="U5L4M7"/>
<dbReference type="GO" id="GO:0004040">
    <property type="term" value="F:amidase activity"/>
    <property type="evidence" value="ECO:0007669"/>
    <property type="project" value="UniProtKB-EC"/>
</dbReference>
<dbReference type="EMBL" id="CP006643">
    <property type="protein sequence ID" value="AGX02599.1"/>
    <property type="molecule type" value="Genomic_DNA"/>
</dbReference>
<proteinExistence type="predicted"/>
<name>U5L4M7_9BACI</name>
<dbReference type="InterPro" id="IPR023631">
    <property type="entry name" value="Amidase_dom"/>
</dbReference>
<dbReference type="STRING" id="1367477.N288_03180"/>
<dbReference type="Gene3D" id="3.90.1300.10">
    <property type="entry name" value="Amidase signature (AS) domain"/>
    <property type="match status" value="1"/>
</dbReference>
<protein>
    <submittedName>
        <fullName evidence="2">Amidase</fullName>
        <ecNumber evidence="2">3.5.1.4</ecNumber>
    </submittedName>
</protein>
<evidence type="ECO:0000313" key="3">
    <source>
        <dbReference type="Proteomes" id="UP000017805"/>
    </source>
</evidence>